<feature type="compositionally biased region" description="Basic and acidic residues" evidence="8">
    <location>
        <begin position="57"/>
        <end position="66"/>
    </location>
</feature>
<keyword evidence="1 7" id="KW-1003">Cell membrane</keyword>
<evidence type="ECO:0000256" key="3">
    <source>
        <dbReference type="ARBA" id="ARBA00022989"/>
    </source>
</evidence>
<dbReference type="RefSeq" id="WP_246192269.1">
    <property type="nucleotide sequence ID" value="NZ_BAAANI010000001.1"/>
</dbReference>
<keyword evidence="5 7" id="KW-0456">Lyase</keyword>
<gene>
    <name evidence="7 9" type="primary">mltG</name>
    <name evidence="9" type="ORF">ACFFQV_09010</name>
</gene>
<keyword evidence="2 7" id="KW-0812">Transmembrane</keyword>
<comment type="similarity">
    <text evidence="7">Belongs to the transglycosylase MltG family.</text>
</comment>
<keyword evidence="4 7" id="KW-0472">Membrane</keyword>
<dbReference type="EC" id="4.2.2.29" evidence="7"/>
<comment type="function">
    <text evidence="7">Functions as a peptidoglycan terminase that cleaves nascent peptidoglycan strands endolytically to terminate their elongation.</text>
</comment>
<feature type="compositionally biased region" description="Low complexity" evidence="8">
    <location>
        <begin position="34"/>
        <end position="55"/>
    </location>
</feature>
<name>A0ABV5SQG3_9MICO</name>
<accession>A0ABV5SQG3</accession>
<evidence type="ECO:0000256" key="5">
    <source>
        <dbReference type="ARBA" id="ARBA00023239"/>
    </source>
</evidence>
<keyword evidence="3 7" id="KW-1133">Transmembrane helix</keyword>
<evidence type="ECO:0000256" key="4">
    <source>
        <dbReference type="ARBA" id="ARBA00023136"/>
    </source>
</evidence>
<evidence type="ECO:0000256" key="7">
    <source>
        <dbReference type="HAMAP-Rule" id="MF_02065"/>
    </source>
</evidence>
<reference evidence="9 10" key="1">
    <citation type="submission" date="2024-09" db="EMBL/GenBank/DDBJ databases">
        <authorList>
            <person name="Sun Q."/>
            <person name="Mori K."/>
        </authorList>
    </citation>
    <scope>NUCLEOTIDE SEQUENCE [LARGE SCALE GENOMIC DNA]</scope>
    <source>
        <strain evidence="9 10">JCM 14321</strain>
    </source>
</reference>
<dbReference type="Pfam" id="PF02618">
    <property type="entry name" value="YceG"/>
    <property type="match status" value="1"/>
</dbReference>
<evidence type="ECO:0000256" key="2">
    <source>
        <dbReference type="ARBA" id="ARBA00022692"/>
    </source>
</evidence>
<dbReference type="HAMAP" id="MF_02065">
    <property type="entry name" value="MltG"/>
    <property type="match status" value="1"/>
</dbReference>
<dbReference type="Gene3D" id="3.30.160.60">
    <property type="entry name" value="Classic Zinc Finger"/>
    <property type="match status" value="1"/>
</dbReference>
<proteinExistence type="inferred from homology"/>
<feature type="compositionally biased region" description="Basic and acidic residues" evidence="8">
    <location>
        <begin position="187"/>
        <end position="214"/>
    </location>
</feature>
<comment type="catalytic activity">
    <reaction evidence="7">
        <text>a peptidoglycan chain = a peptidoglycan chain with N-acetyl-1,6-anhydromuramyl-[peptide] at the reducing end + a peptidoglycan chain with N-acetylglucosamine at the non-reducing end.</text>
        <dbReference type="EC" id="4.2.2.29"/>
    </reaction>
</comment>
<feature type="compositionally biased region" description="Pro residues" evidence="8">
    <location>
        <begin position="147"/>
        <end position="157"/>
    </location>
</feature>
<evidence type="ECO:0000313" key="9">
    <source>
        <dbReference type="EMBL" id="MFB9642422.1"/>
    </source>
</evidence>
<dbReference type="NCBIfam" id="TIGR00247">
    <property type="entry name" value="endolytic transglycosylase MltG"/>
    <property type="match status" value="1"/>
</dbReference>
<feature type="compositionally biased region" description="Pro residues" evidence="8">
    <location>
        <begin position="118"/>
        <end position="130"/>
    </location>
</feature>
<evidence type="ECO:0000256" key="6">
    <source>
        <dbReference type="ARBA" id="ARBA00023316"/>
    </source>
</evidence>
<feature type="compositionally biased region" description="Low complexity" evidence="8">
    <location>
        <begin position="67"/>
        <end position="84"/>
    </location>
</feature>
<evidence type="ECO:0000256" key="1">
    <source>
        <dbReference type="ARBA" id="ARBA00022475"/>
    </source>
</evidence>
<protein>
    <recommendedName>
        <fullName evidence="7">Endolytic murein transglycosylase</fullName>
        <ecNumber evidence="7">4.2.2.29</ecNumber>
    </recommendedName>
    <alternativeName>
        <fullName evidence="7">Peptidoglycan lytic transglycosylase</fullName>
    </alternativeName>
    <alternativeName>
        <fullName evidence="7">Peptidoglycan polymerization terminase</fullName>
    </alternativeName>
</protein>
<keyword evidence="6 7" id="KW-0961">Cell wall biogenesis/degradation</keyword>
<dbReference type="PANTHER" id="PTHR30518">
    <property type="entry name" value="ENDOLYTIC MUREIN TRANSGLYCOSYLASE"/>
    <property type="match status" value="1"/>
</dbReference>
<dbReference type="Gene3D" id="3.30.1490.480">
    <property type="entry name" value="Endolytic murein transglycosylase"/>
    <property type="match status" value="1"/>
</dbReference>
<feature type="site" description="Important for catalytic activity" evidence="7">
    <location>
        <position position="439"/>
    </location>
</feature>
<sequence length="569" mass="60066">MTQLPPEHPDADALAADWRALLGSDAPTTGAVSAPTTGAVSAPTTGATPPAGARPMTRREIREAEQRAAAQAEAGSAAAAEPQAFQPPQPAVPARPETAPPPQQPQLELRRPQTSPSFPEPAAAPQPAAPAQPRSAFDAHLAGEAPPIVPRPEPAAAPAPAASASPFADLLGDPHQSLDPMADPEPEPARRKPSRAERRAAASDPYDHDHDEKPRRRGAWGCLIGLLVVAALGVGAFFFLQGPINAVIERFQPAADYEGTGTGELVFMIHEGDTGESIGANLVDADVVASTDAFLEAIDEAATAPVFYPGAYRLAEQMSAKAALDALVDPANKLENTFVIPEGTATVDALPRISEGTGIPLEELQAAAAEPPADYGLPAEATSLEGFLFPATYTLDPNLDAHAVLQTLVDRQFQALDEAGVAPADRWKTIVLAALVQREAGLKDDFYKVSRVFLNRLDPAKWESGLLQSDATVAYGTGNTHLVTTTDAERADPANKYNTYVHPGLPVGPISNPGDLAIDAAVHPADGPWLFFVTWNLDTGETIFSETVEQHDAAVEKWLAWMEEHPEYG</sequence>
<feature type="region of interest" description="Disordered" evidence="8">
    <location>
        <begin position="25"/>
        <end position="214"/>
    </location>
</feature>
<dbReference type="InterPro" id="IPR003770">
    <property type="entry name" value="MLTG-like"/>
</dbReference>
<feature type="compositionally biased region" description="Low complexity" evidence="8">
    <location>
        <begin position="158"/>
        <end position="168"/>
    </location>
</feature>
<feature type="compositionally biased region" description="Pro residues" evidence="8">
    <location>
        <begin position="85"/>
        <end position="104"/>
    </location>
</feature>
<comment type="subcellular location">
    <subcellularLocation>
        <location evidence="7">Cell membrane</location>
        <topology evidence="7">Single-pass membrane protein</topology>
    </subcellularLocation>
</comment>
<dbReference type="EMBL" id="JBHMBL010000001">
    <property type="protein sequence ID" value="MFB9642422.1"/>
    <property type="molecule type" value="Genomic_DNA"/>
</dbReference>
<organism evidence="9 10">
    <name type="scientific">Agromyces lapidis</name>
    <dbReference type="NCBI Taxonomy" id="279574"/>
    <lineage>
        <taxon>Bacteria</taxon>
        <taxon>Bacillati</taxon>
        <taxon>Actinomycetota</taxon>
        <taxon>Actinomycetes</taxon>
        <taxon>Micrococcales</taxon>
        <taxon>Microbacteriaceae</taxon>
        <taxon>Agromyces</taxon>
    </lineage>
</organism>
<evidence type="ECO:0000313" key="10">
    <source>
        <dbReference type="Proteomes" id="UP001589667"/>
    </source>
</evidence>
<feature type="transmembrane region" description="Helical" evidence="7">
    <location>
        <begin position="218"/>
        <end position="240"/>
    </location>
</feature>
<dbReference type="Proteomes" id="UP001589667">
    <property type="component" value="Unassembled WGS sequence"/>
</dbReference>
<dbReference type="PANTHER" id="PTHR30518:SF2">
    <property type="entry name" value="ENDOLYTIC MUREIN TRANSGLYCOSYLASE"/>
    <property type="match status" value="1"/>
</dbReference>
<evidence type="ECO:0000256" key="8">
    <source>
        <dbReference type="SAM" id="MobiDB-lite"/>
    </source>
</evidence>
<keyword evidence="10" id="KW-1185">Reference proteome</keyword>
<comment type="caution">
    <text evidence="9">The sequence shown here is derived from an EMBL/GenBank/DDBJ whole genome shotgun (WGS) entry which is preliminary data.</text>
</comment>